<dbReference type="Gene3D" id="2.30.30.40">
    <property type="entry name" value="SH3 Domains"/>
    <property type="match status" value="1"/>
</dbReference>
<evidence type="ECO:0000313" key="3">
    <source>
        <dbReference type="EMBL" id="RIV79633.1"/>
    </source>
</evidence>
<accession>A0A418NK08</accession>
<dbReference type="RefSeq" id="WP_119512465.1">
    <property type="nucleotide sequence ID" value="NZ_QXFK01000014.1"/>
</dbReference>
<evidence type="ECO:0000259" key="2">
    <source>
        <dbReference type="SMART" id="SM00287"/>
    </source>
</evidence>
<dbReference type="SMART" id="SM00287">
    <property type="entry name" value="SH3b"/>
    <property type="match status" value="1"/>
</dbReference>
<feature type="domain" description="SH3b" evidence="2">
    <location>
        <begin position="28"/>
        <end position="91"/>
    </location>
</feature>
<name>A0A418NK08_9SPHN</name>
<feature type="chain" id="PRO_5019167602" description="SH3b domain-containing protein" evidence="1">
    <location>
        <begin position="23"/>
        <end position="156"/>
    </location>
</feature>
<dbReference type="EMBL" id="QXFK01000014">
    <property type="protein sequence ID" value="RIV79633.1"/>
    <property type="molecule type" value="Genomic_DNA"/>
</dbReference>
<keyword evidence="4" id="KW-1185">Reference proteome</keyword>
<keyword evidence="1" id="KW-0732">Signal</keyword>
<sequence>MRSFILAAVLALFSAVSAPAAAQEREVPYWATIGTSKLNMRVGPSVNYRIAWVYKREGLPVKVVRVVDGWRLIRDPDGTEGWVVARLLDADRGAVVVGEGLAALREEPSDNAKLRWNAEPGVVGKLGECENAWCSFDVDGRVGWVRAERLWGAGEP</sequence>
<reference evidence="3 4" key="1">
    <citation type="submission" date="2018-08" db="EMBL/GenBank/DDBJ databases">
        <title>Altererythrobacter sp.Ery1 and Ery12, the genome sequencing of novel strains in genus Alterythrobacter.</title>
        <authorList>
            <person name="Cheng H."/>
            <person name="Wu Y.-H."/>
            <person name="Fang C."/>
            <person name="Xu X.-W."/>
        </authorList>
    </citation>
    <scope>NUCLEOTIDE SEQUENCE [LARGE SCALE GENOMIC DNA]</scope>
    <source>
        <strain evidence="3 4">Ery1</strain>
    </source>
</reference>
<comment type="caution">
    <text evidence="3">The sequence shown here is derived from an EMBL/GenBank/DDBJ whole genome shotgun (WGS) entry which is preliminary data.</text>
</comment>
<evidence type="ECO:0000313" key="4">
    <source>
        <dbReference type="Proteomes" id="UP000285092"/>
    </source>
</evidence>
<organism evidence="3 4">
    <name type="scientific">Pelagerythrobacter aerophilus</name>
    <dbReference type="NCBI Taxonomy" id="2306995"/>
    <lineage>
        <taxon>Bacteria</taxon>
        <taxon>Pseudomonadati</taxon>
        <taxon>Pseudomonadota</taxon>
        <taxon>Alphaproteobacteria</taxon>
        <taxon>Sphingomonadales</taxon>
        <taxon>Erythrobacteraceae</taxon>
        <taxon>Pelagerythrobacter</taxon>
    </lineage>
</organism>
<dbReference type="AlphaFoldDB" id="A0A418NK08"/>
<gene>
    <name evidence="3" type="ORF">D2V04_06625</name>
</gene>
<dbReference type="Pfam" id="PF06347">
    <property type="entry name" value="SH3_4"/>
    <property type="match status" value="2"/>
</dbReference>
<proteinExistence type="predicted"/>
<protein>
    <recommendedName>
        <fullName evidence="2">SH3b domain-containing protein</fullName>
    </recommendedName>
</protein>
<evidence type="ECO:0000256" key="1">
    <source>
        <dbReference type="SAM" id="SignalP"/>
    </source>
</evidence>
<dbReference type="InterPro" id="IPR003646">
    <property type="entry name" value="SH3-like_bac-type"/>
</dbReference>
<dbReference type="InterPro" id="IPR010466">
    <property type="entry name" value="DUF1058"/>
</dbReference>
<dbReference type="OrthoDB" id="9810773at2"/>
<dbReference type="Proteomes" id="UP000285092">
    <property type="component" value="Unassembled WGS sequence"/>
</dbReference>
<feature type="signal peptide" evidence="1">
    <location>
        <begin position="1"/>
        <end position="22"/>
    </location>
</feature>